<dbReference type="PRINTS" id="PR00625">
    <property type="entry name" value="JDOMAIN"/>
</dbReference>
<dbReference type="Pfam" id="PF00226">
    <property type="entry name" value="DnaJ"/>
    <property type="match status" value="1"/>
</dbReference>
<keyword evidence="2" id="KW-0472">Membrane</keyword>
<protein>
    <submittedName>
        <fullName evidence="4">DnaJ homolog subfamily C member 30, mitochondrial</fullName>
    </submittedName>
</protein>
<accession>A0AA35SE43</accession>
<keyword evidence="2" id="KW-0812">Transmembrane</keyword>
<dbReference type="EMBL" id="CASHTH010002263">
    <property type="protein sequence ID" value="CAI8027197.1"/>
    <property type="molecule type" value="Genomic_DNA"/>
</dbReference>
<feature type="compositionally biased region" description="Polar residues" evidence="1">
    <location>
        <begin position="48"/>
        <end position="59"/>
    </location>
</feature>
<evidence type="ECO:0000313" key="4">
    <source>
        <dbReference type="EMBL" id="CAI8027197.1"/>
    </source>
</evidence>
<comment type="caution">
    <text evidence="4">The sequence shown here is derived from an EMBL/GenBank/DDBJ whole genome shotgun (WGS) entry which is preliminary data.</text>
</comment>
<dbReference type="PANTHER" id="PTHR44873">
    <property type="entry name" value="DNAJ HOMOLOG SUBFAMILY C MEMBER 30, MITOCHONDRIAL"/>
    <property type="match status" value="1"/>
</dbReference>
<gene>
    <name evidence="4" type="ORF">GBAR_LOCUS15570</name>
</gene>
<evidence type="ECO:0000256" key="2">
    <source>
        <dbReference type="SAM" id="Phobius"/>
    </source>
</evidence>
<dbReference type="PROSITE" id="PS50076">
    <property type="entry name" value="DNAJ_2"/>
    <property type="match status" value="1"/>
</dbReference>
<feature type="domain" description="J" evidence="3">
    <location>
        <begin position="90"/>
        <end position="155"/>
    </location>
</feature>
<feature type="compositionally biased region" description="Polar residues" evidence="1">
    <location>
        <begin position="67"/>
        <end position="77"/>
    </location>
</feature>
<dbReference type="InterPro" id="IPR036869">
    <property type="entry name" value="J_dom_sf"/>
</dbReference>
<dbReference type="SUPFAM" id="SSF46565">
    <property type="entry name" value="Chaperone J-domain"/>
    <property type="match status" value="1"/>
</dbReference>
<dbReference type="SMART" id="SM00271">
    <property type="entry name" value="DnaJ"/>
    <property type="match status" value="1"/>
</dbReference>
<dbReference type="CDD" id="cd06257">
    <property type="entry name" value="DnaJ"/>
    <property type="match status" value="1"/>
</dbReference>
<dbReference type="PANTHER" id="PTHR44873:SF1">
    <property type="entry name" value="DNAJ HOMOLOG SUBFAMILY C MEMBER 30, MITOCHONDRIAL"/>
    <property type="match status" value="1"/>
</dbReference>
<sequence>MLLLKQLGVRGCTTLEAPTIRAALSSPSSLVRTCTTVHRPSLVAPSRQPFSRPSTSSSCLLHPSRRLSVSSSARQAPNSPPHTPHRHHKDLYSVLDVSPKATQQEIKDQFYKLSMLYHPDRNRGSMSAHARFSDITEAYSVLGQHSLRRKYDRGLLQDYPRRPHHDTHHHRDSERNFDPAAMSGSGPKKIYDFDEFYRMHYGEALKWQRERKASQKAMATEQERLATLSEPMHRLLLISVVLSVFFVGWVGAKYRDQQEKEGKWI</sequence>
<name>A0AA35SE43_GEOBA</name>
<evidence type="ECO:0000259" key="3">
    <source>
        <dbReference type="PROSITE" id="PS50076"/>
    </source>
</evidence>
<dbReference type="AlphaFoldDB" id="A0AA35SE43"/>
<keyword evidence="2" id="KW-1133">Transmembrane helix</keyword>
<organism evidence="4 5">
    <name type="scientific">Geodia barretti</name>
    <name type="common">Barrett's horny sponge</name>
    <dbReference type="NCBI Taxonomy" id="519541"/>
    <lineage>
        <taxon>Eukaryota</taxon>
        <taxon>Metazoa</taxon>
        <taxon>Porifera</taxon>
        <taxon>Demospongiae</taxon>
        <taxon>Heteroscleromorpha</taxon>
        <taxon>Tetractinellida</taxon>
        <taxon>Astrophorina</taxon>
        <taxon>Geodiidae</taxon>
        <taxon>Geodia</taxon>
    </lineage>
</organism>
<feature type="region of interest" description="Disordered" evidence="1">
    <location>
        <begin position="43"/>
        <end position="88"/>
    </location>
</feature>
<evidence type="ECO:0000313" key="5">
    <source>
        <dbReference type="Proteomes" id="UP001174909"/>
    </source>
</evidence>
<dbReference type="InterPro" id="IPR053025">
    <property type="entry name" value="Mito_ATP_Synthase-Asso"/>
</dbReference>
<proteinExistence type="predicted"/>
<keyword evidence="5" id="KW-1185">Reference proteome</keyword>
<dbReference type="Gene3D" id="1.10.287.110">
    <property type="entry name" value="DnaJ domain"/>
    <property type="match status" value="1"/>
</dbReference>
<dbReference type="InterPro" id="IPR001623">
    <property type="entry name" value="DnaJ_domain"/>
</dbReference>
<dbReference type="Proteomes" id="UP001174909">
    <property type="component" value="Unassembled WGS sequence"/>
</dbReference>
<evidence type="ECO:0000256" key="1">
    <source>
        <dbReference type="SAM" id="MobiDB-lite"/>
    </source>
</evidence>
<feature type="transmembrane region" description="Helical" evidence="2">
    <location>
        <begin position="232"/>
        <end position="252"/>
    </location>
</feature>
<feature type="region of interest" description="Disordered" evidence="1">
    <location>
        <begin position="157"/>
        <end position="183"/>
    </location>
</feature>
<reference evidence="4" key="1">
    <citation type="submission" date="2023-03" db="EMBL/GenBank/DDBJ databases">
        <authorList>
            <person name="Steffen K."/>
            <person name="Cardenas P."/>
        </authorList>
    </citation>
    <scope>NUCLEOTIDE SEQUENCE</scope>
</reference>